<protein>
    <recommendedName>
        <fullName evidence="1">C2H2-type domain-containing protein</fullName>
    </recommendedName>
</protein>
<dbReference type="EMBL" id="CP061854">
    <property type="protein sequence ID" value="QOD56949.1"/>
    <property type="molecule type" value="Genomic_DNA"/>
</dbReference>
<feature type="domain" description="C2H2-type" evidence="1">
    <location>
        <begin position="79"/>
        <end position="99"/>
    </location>
</feature>
<reference evidence="3 5" key="3">
    <citation type="submission" date="2020-09" db="EMBL/GenBank/DDBJ databases">
        <title>Complete, closed and curated genome sequences of Photobacterium damselae subsp. piscicida isolates from Australia indicate localised evolution and additional plasmid-borne pathogenicity mechanisms.</title>
        <authorList>
            <person name="Baseggio L."/>
            <person name="Silayeva O."/>
            <person name="Buller N."/>
            <person name="Landos M."/>
            <person name="Engelstaedter J."/>
            <person name="Barnes A.C."/>
        </authorList>
    </citation>
    <scope>NUCLEOTIDE SEQUENCE [LARGE SCALE GENOMIC DNA]</scope>
    <source>
        <strain evidence="3 5">AS-16-0540-1</strain>
    </source>
</reference>
<evidence type="ECO:0000313" key="4">
    <source>
        <dbReference type="Proteomes" id="UP000218676"/>
    </source>
</evidence>
<dbReference type="EMBL" id="AP018045">
    <property type="protein sequence ID" value="BAX54124.1"/>
    <property type="molecule type" value="Genomic_DNA"/>
</dbReference>
<reference evidence="2" key="1">
    <citation type="journal article" date="2017" name="Genome Announc.">
        <title>Whole-Genome Sequence of Photobacterium damselae subsp. piscicida Strain 91-197, Isolated from Hybrid Striped Bass (Morone sp.) in the United States.</title>
        <authorList>
            <person name="Teru Y."/>
            <person name="Hikima J."/>
            <person name="Kono T."/>
            <person name="Sakai M."/>
            <person name="Takano T."/>
            <person name="Hawke J.P."/>
            <person name="Takeyama H."/>
            <person name="Aoki T."/>
        </authorList>
    </citation>
    <scope>NUCLEOTIDE SEQUENCE</scope>
    <source>
        <strain evidence="2">91-197</strain>
    </source>
</reference>
<gene>
    <name evidence="3" type="ORF">IC627_02490</name>
    <name evidence="2" type="ORF">PDPUS_1_02750</name>
</gene>
<dbReference type="Proteomes" id="UP000516656">
    <property type="component" value="Chromosome 1"/>
</dbReference>
<evidence type="ECO:0000313" key="5">
    <source>
        <dbReference type="Proteomes" id="UP000516656"/>
    </source>
</evidence>
<dbReference type="RefSeq" id="WP_044174463.1">
    <property type="nucleotide sequence ID" value="NZ_AP018045.1"/>
</dbReference>
<sequence>MSHHCNHCDFQTEQLLPQDYVITPQGKRVTTQSVTSTFSSLYHINDQQLHQALNHQTPEATIIQQMLNQLTGQLHPHHCHQCARPFSLDLQRDKHACPHCWSQDISSANMDNTCPKCHQGQIS</sequence>
<evidence type="ECO:0000259" key="1">
    <source>
        <dbReference type="PROSITE" id="PS00028"/>
    </source>
</evidence>
<proteinExistence type="predicted"/>
<organism evidence="3 5">
    <name type="scientific">Photobacterium damsela subsp. piscicida</name>
    <name type="common">Pasteurella piscicida</name>
    <dbReference type="NCBI Taxonomy" id="38294"/>
    <lineage>
        <taxon>Bacteria</taxon>
        <taxon>Pseudomonadati</taxon>
        <taxon>Pseudomonadota</taxon>
        <taxon>Gammaproteobacteria</taxon>
        <taxon>Vibrionales</taxon>
        <taxon>Vibrionaceae</taxon>
        <taxon>Photobacterium</taxon>
    </lineage>
</organism>
<evidence type="ECO:0000313" key="2">
    <source>
        <dbReference type="EMBL" id="BAX54124.1"/>
    </source>
</evidence>
<dbReference type="InterPro" id="IPR013087">
    <property type="entry name" value="Znf_C2H2_type"/>
</dbReference>
<reference evidence="4" key="2">
    <citation type="submission" date="2017-05" db="EMBL/GenBank/DDBJ databases">
        <title>Whole genome sequence of fish pathogenic bacteria, Photobacterium damselae subsp. piscicida, strain 91-197, isolated from hybrid striped bass (Morone sp.) in USA.</title>
        <authorList>
            <person name="Teru Y."/>
            <person name="Hikima J."/>
            <person name="Kono T."/>
            <person name="Sakai M."/>
            <person name="Takano T."/>
            <person name="Hawke J.P."/>
            <person name="Takeyama H."/>
            <person name="Aoki T."/>
        </authorList>
    </citation>
    <scope>NUCLEOTIDE SEQUENCE [LARGE SCALE GENOMIC DNA]</scope>
    <source>
        <strain evidence="4">91-197</strain>
    </source>
</reference>
<dbReference type="AlphaFoldDB" id="A0A1Q9H2Y9"/>
<accession>A0A1Q9H2Y9</accession>
<evidence type="ECO:0000313" key="3">
    <source>
        <dbReference type="EMBL" id="QOD56949.1"/>
    </source>
</evidence>
<dbReference type="PROSITE" id="PS00028">
    <property type="entry name" value="ZINC_FINGER_C2H2_1"/>
    <property type="match status" value="1"/>
</dbReference>
<name>A0A1Q9H2Y9_PHODP</name>
<dbReference type="Proteomes" id="UP000218676">
    <property type="component" value="Chromosome 1"/>
</dbReference>